<dbReference type="EMBL" id="JAUHHV010000003">
    <property type="protein sequence ID" value="KAK1429830.1"/>
    <property type="molecule type" value="Genomic_DNA"/>
</dbReference>
<dbReference type="CDD" id="cd06222">
    <property type="entry name" value="RNase_H_like"/>
    <property type="match status" value="1"/>
</dbReference>
<organism evidence="2 3">
    <name type="scientific">Tagetes erecta</name>
    <name type="common">African marigold</name>
    <dbReference type="NCBI Taxonomy" id="13708"/>
    <lineage>
        <taxon>Eukaryota</taxon>
        <taxon>Viridiplantae</taxon>
        <taxon>Streptophyta</taxon>
        <taxon>Embryophyta</taxon>
        <taxon>Tracheophyta</taxon>
        <taxon>Spermatophyta</taxon>
        <taxon>Magnoliopsida</taxon>
        <taxon>eudicotyledons</taxon>
        <taxon>Gunneridae</taxon>
        <taxon>Pentapetalae</taxon>
        <taxon>asterids</taxon>
        <taxon>campanulids</taxon>
        <taxon>Asterales</taxon>
        <taxon>Asteraceae</taxon>
        <taxon>Asteroideae</taxon>
        <taxon>Heliantheae alliance</taxon>
        <taxon>Tageteae</taxon>
        <taxon>Tagetes</taxon>
    </lineage>
</organism>
<name>A0AAD8KUJ0_TARER</name>
<dbReference type="PANTHER" id="PTHR47723:SF19">
    <property type="entry name" value="POLYNUCLEOTIDYL TRANSFERASE, RIBONUCLEASE H-LIKE SUPERFAMILY PROTEIN"/>
    <property type="match status" value="1"/>
</dbReference>
<protein>
    <recommendedName>
        <fullName evidence="1">RNase H type-1 domain-containing protein</fullName>
    </recommendedName>
</protein>
<sequence>MQAEARALITGLDLASQLGIPLSCMELDAQVLLHFIHTGSSPWNLVYLTRSCKSLLSPSCNLSRILREGNKVADSLASFAHAHRDSMVFYSEDKFPTCCKSHLLHDALGLYSFRPS</sequence>
<comment type="caution">
    <text evidence="2">The sequence shown here is derived from an EMBL/GenBank/DDBJ whole genome shotgun (WGS) entry which is preliminary data.</text>
</comment>
<dbReference type="Pfam" id="PF13456">
    <property type="entry name" value="RVT_3"/>
    <property type="match status" value="1"/>
</dbReference>
<feature type="domain" description="RNase H type-1" evidence="1">
    <location>
        <begin position="2"/>
        <end position="80"/>
    </location>
</feature>
<dbReference type="InterPro" id="IPR053151">
    <property type="entry name" value="RNase_H-like"/>
</dbReference>
<dbReference type="GO" id="GO:0003676">
    <property type="term" value="F:nucleic acid binding"/>
    <property type="evidence" value="ECO:0007669"/>
    <property type="project" value="InterPro"/>
</dbReference>
<proteinExistence type="predicted"/>
<dbReference type="InterPro" id="IPR036397">
    <property type="entry name" value="RNaseH_sf"/>
</dbReference>
<dbReference type="GO" id="GO:0004523">
    <property type="term" value="F:RNA-DNA hybrid ribonuclease activity"/>
    <property type="evidence" value="ECO:0007669"/>
    <property type="project" value="InterPro"/>
</dbReference>
<dbReference type="Gene3D" id="3.30.420.10">
    <property type="entry name" value="Ribonuclease H-like superfamily/Ribonuclease H"/>
    <property type="match status" value="1"/>
</dbReference>
<dbReference type="InterPro" id="IPR002156">
    <property type="entry name" value="RNaseH_domain"/>
</dbReference>
<evidence type="ECO:0000313" key="2">
    <source>
        <dbReference type="EMBL" id="KAK1429830.1"/>
    </source>
</evidence>
<reference evidence="2" key="1">
    <citation type="journal article" date="2023" name="bioRxiv">
        <title>Improved chromosome-level genome assembly for marigold (Tagetes erecta).</title>
        <authorList>
            <person name="Jiang F."/>
            <person name="Yuan L."/>
            <person name="Wang S."/>
            <person name="Wang H."/>
            <person name="Xu D."/>
            <person name="Wang A."/>
            <person name="Fan W."/>
        </authorList>
    </citation>
    <scope>NUCLEOTIDE SEQUENCE</scope>
    <source>
        <strain evidence="2">WSJ</strain>
        <tissue evidence="2">Leaf</tissue>
    </source>
</reference>
<keyword evidence="3" id="KW-1185">Reference proteome</keyword>
<accession>A0AAD8KUJ0</accession>
<gene>
    <name evidence="2" type="ORF">QVD17_12085</name>
</gene>
<dbReference type="Proteomes" id="UP001229421">
    <property type="component" value="Unassembled WGS sequence"/>
</dbReference>
<dbReference type="AlphaFoldDB" id="A0AAD8KUJ0"/>
<evidence type="ECO:0000259" key="1">
    <source>
        <dbReference type="Pfam" id="PF13456"/>
    </source>
</evidence>
<dbReference type="InterPro" id="IPR012337">
    <property type="entry name" value="RNaseH-like_sf"/>
</dbReference>
<dbReference type="PANTHER" id="PTHR47723">
    <property type="entry name" value="OS05G0353850 PROTEIN"/>
    <property type="match status" value="1"/>
</dbReference>
<evidence type="ECO:0000313" key="3">
    <source>
        <dbReference type="Proteomes" id="UP001229421"/>
    </source>
</evidence>
<dbReference type="InterPro" id="IPR044730">
    <property type="entry name" value="RNase_H-like_dom_plant"/>
</dbReference>
<dbReference type="SUPFAM" id="SSF53098">
    <property type="entry name" value="Ribonuclease H-like"/>
    <property type="match status" value="1"/>
</dbReference>